<dbReference type="RefSeq" id="XP_022087836.1">
    <property type="nucleotide sequence ID" value="XM_022232144.1"/>
</dbReference>
<dbReference type="PANTHER" id="PTHR45695:SF22">
    <property type="entry name" value="G-PROTEIN COUPLED RECEPTORS FAMILY 1 PROFILE DOMAIN-CONTAINING PROTEIN"/>
    <property type="match status" value="1"/>
</dbReference>
<dbReference type="InterPro" id="IPR000276">
    <property type="entry name" value="GPCR_Rhodpsn"/>
</dbReference>
<gene>
    <name evidence="13 14 15 16 17" type="primary">LOC110977742</name>
</gene>
<keyword evidence="12" id="KW-1185">Reference proteome</keyword>
<dbReference type="GO" id="GO:0004930">
    <property type="term" value="F:G protein-coupled receptor activity"/>
    <property type="evidence" value="ECO:0007669"/>
    <property type="project" value="UniProtKB-KW"/>
</dbReference>
<accession>A0A8B7Y662</accession>
<keyword evidence="7 8" id="KW-0807">Transducer</keyword>
<evidence type="ECO:0000313" key="16">
    <source>
        <dbReference type="RefSeq" id="XP_022087839.1"/>
    </source>
</evidence>
<feature type="compositionally biased region" description="Polar residues" evidence="9">
    <location>
        <begin position="455"/>
        <end position="479"/>
    </location>
</feature>
<dbReference type="GeneID" id="110977742"/>
<reference evidence="13 14" key="1">
    <citation type="submission" date="2025-04" db="UniProtKB">
        <authorList>
            <consortium name="RefSeq"/>
        </authorList>
    </citation>
    <scope>IDENTIFICATION</scope>
</reference>
<dbReference type="RefSeq" id="XP_022087839.1">
    <property type="nucleotide sequence ID" value="XM_022232147.1"/>
</dbReference>
<dbReference type="GO" id="GO:0005886">
    <property type="term" value="C:plasma membrane"/>
    <property type="evidence" value="ECO:0007669"/>
    <property type="project" value="TreeGrafter"/>
</dbReference>
<feature type="compositionally biased region" description="Polar residues" evidence="9">
    <location>
        <begin position="431"/>
        <end position="448"/>
    </location>
</feature>
<protein>
    <submittedName>
        <fullName evidence="13 14">Allatostatin-A receptor-like</fullName>
    </submittedName>
</protein>
<dbReference type="PANTHER" id="PTHR45695">
    <property type="entry name" value="LEUCOKININ RECEPTOR-RELATED"/>
    <property type="match status" value="1"/>
</dbReference>
<dbReference type="Pfam" id="PF00001">
    <property type="entry name" value="7tm_1"/>
    <property type="match status" value="1"/>
</dbReference>
<dbReference type="RefSeq" id="XP_022087838.1">
    <property type="nucleotide sequence ID" value="XM_022232146.1"/>
</dbReference>
<dbReference type="AlphaFoldDB" id="A0A8B7Y662"/>
<feature type="transmembrane region" description="Helical" evidence="10">
    <location>
        <begin position="369"/>
        <end position="391"/>
    </location>
</feature>
<comment type="similarity">
    <text evidence="8">Belongs to the G-protein coupled receptor 1 family.</text>
</comment>
<dbReference type="Proteomes" id="UP000694845">
    <property type="component" value="Unplaced"/>
</dbReference>
<comment type="subcellular location">
    <subcellularLocation>
        <location evidence="1">Membrane</location>
        <topology evidence="1">Multi-pass membrane protein</topology>
    </subcellularLocation>
</comment>
<feature type="transmembrane region" description="Helical" evidence="10">
    <location>
        <begin position="164"/>
        <end position="185"/>
    </location>
</feature>
<evidence type="ECO:0000256" key="7">
    <source>
        <dbReference type="ARBA" id="ARBA00023224"/>
    </source>
</evidence>
<evidence type="ECO:0000256" key="4">
    <source>
        <dbReference type="ARBA" id="ARBA00023040"/>
    </source>
</evidence>
<dbReference type="OMA" id="MIMAYTA"/>
<dbReference type="RefSeq" id="XP_022087835.1">
    <property type="nucleotide sequence ID" value="XM_022232143.1"/>
</dbReference>
<dbReference type="OrthoDB" id="2132067at2759"/>
<evidence type="ECO:0000256" key="9">
    <source>
        <dbReference type="SAM" id="MobiDB-lite"/>
    </source>
</evidence>
<keyword evidence="5 10" id="KW-0472">Membrane</keyword>
<evidence type="ECO:0000313" key="12">
    <source>
        <dbReference type="Proteomes" id="UP000694845"/>
    </source>
</evidence>
<feature type="transmembrane region" description="Helical" evidence="10">
    <location>
        <begin position="39"/>
        <end position="72"/>
    </location>
</feature>
<feature type="transmembrane region" description="Helical" evidence="10">
    <location>
        <begin position="84"/>
        <end position="103"/>
    </location>
</feature>
<feature type="transmembrane region" description="Helical" evidence="10">
    <location>
        <begin position="331"/>
        <end position="357"/>
    </location>
</feature>
<evidence type="ECO:0000256" key="10">
    <source>
        <dbReference type="SAM" id="Phobius"/>
    </source>
</evidence>
<evidence type="ECO:0000256" key="6">
    <source>
        <dbReference type="ARBA" id="ARBA00023170"/>
    </source>
</evidence>
<evidence type="ECO:0000256" key="8">
    <source>
        <dbReference type="RuleBase" id="RU000688"/>
    </source>
</evidence>
<evidence type="ECO:0000259" key="11">
    <source>
        <dbReference type="PROSITE" id="PS50262"/>
    </source>
</evidence>
<dbReference type="PROSITE" id="PS00237">
    <property type="entry name" value="G_PROTEIN_RECEP_F1_1"/>
    <property type="match status" value="1"/>
</dbReference>
<evidence type="ECO:0000313" key="14">
    <source>
        <dbReference type="RefSeq" id="XP_022087836.1"/>
    </source>
</evidence>
<evidence type="ECO:0000256" key="1">
    <source>
        <dbReference type="ARBA" id="ARBA00004141"/>
    </source>
</evidence>
<dbReference type="KEGG" id="aplc:110977742"/>
<feature type="transmembrane region" description="Helical" evidence="10">
    <location>
        <begin position="123"/>
        <end position="143"/>
    </location>
</feature>
<dbReference type="InterPro" id="IPR017452">
    <property type="entry name" value="GPCR_Rhodpsn_7TM"/>
</dbReference>
<organism evidence="12 13">
    <name type="scientific">Acanthaster planci</name>
    <name type="common">Crown-of-thorns starfish</name>
    <dbReference type="NCBI Taxonomy" id="133434"/>
    <lineage>
        <taxon>Eukaryota</taxon>
        <taxon>Metazoa</taxon>
        <taxon>Echinodermata</taxon>
        <taxon>Eleutherozoa</taxon>
        <taxon>Asterozoa</taxon>
        <taxon>Asteroidea</taxon>
        <taxon>Valvatacea</taxon>
        <taxon>Valvatida</taxon>
        <taxon>Acanthasteridae</taxon>
        <taxon>Acanthaster</taxon>
    </lineage>
</organism>
<evidence type="ECO:0000256" key="3">
    <source>
        <dbReference type="ARBA" id="ARBA00022989"/>
    </source>
</evidence>
<dbReference type="PRINTS" id="PR00237">
    <property type="entry name" value="GPCRRHODOPSN"/>
</dbReference>
<evidence type="ECO:0000256" key="5">
    <source>
        <dbReference type="ARBA" id="ARBA00023136"/>
    </source>
</evidence>
<feature type="region of interest" description="Disordered" evidence="9">
    <location>
        <begin position="418"/>
        <end position="485"/>
    </location>
</feature>
<evidence type="ECO:0000313" key="17">
    <source>
        <dbReference type="RefSeq" id="XP_022087840.1"/>
    </source>
</evidence>
<evidence type="ECO:0000256" key="2">
    <source>
        <dbReference type="ARBA" id="ARBA00022692"/>
    </source>
</evidence>
<keyword evidence="3 10" id="KW-1133">Transmembrane helix</keyword>
<sequence length="485" mass="53466">MSWLTTPAMGRTITQQSFAELAEGNSTDVSSWYVAECDYVWPTLAVTAILCFVYSLLGAIGFIGNFLVVYTIFFKKGPQSVTSMLLCSLAVSDVLVVTIQLPFKLTDLVTDSWVLGSFPCKMIGYLNLMSPACSACMLMVIGLERFIVILYPLRARFLITRLKAKFIVAGSWVISFILAIPGAVLQEHKRFPDTREFLCVKEYQDNVILSEKAFVMYCLLVFYIIPLGIMGFAYITVCVRLYRSAKISRGLQSMKAPSSAKPLRTNANGFSGVSNPNAVASSVDDDPFSAGSEPRWETAVGGRVVVSGGSPHARYQRRPRRPVSIKDRQQVILMLILVVLLYALTWGPMILVMVLVAFNALNHLCMNDIFKLSATIHVLTFLNSAVNPIVYSFMSRNFRENVAQALRGICRCVGLGSRRRQGGRGGPGESMYQSSRYSSTTLVTQASSVRRGRSTSDGNCSPSRGTGQNIELTQYSRLPNTEPVA</sequence>
<evidence type="ECO:0000313" key="15">
    <source>
        <dbReference type="RefSeq" id="XP_022087838.1"/>
    </source>
</evidence>
<keyword evidence="6 8" id="KW-0675">Receptor</keyword>
<proteinExistence type="inferred from homology"/>
<name>A0A8B7Y662_ACAPL</name>
<keyword evidence="4 8" id="KW-0297">G-protein coupled receptor</keyword>
<keyword evidence="2 8" id="KW-0812">Transmembrane</keyword>
<evidence type="ECO:0000313" key="13">
    <source>
        <dbReference type="RefSeq" id="XP_022087835.1"/>
    </source>
</evidence>
<feature type="domain" description="G-protein coupled receptors family 1 profile" evidence="11">
    <location>
        <begin position="64"/>
        <end position="391"/>
    </location>
</feature>
<feature type="transmembrane region" description="Helical" evidence="10">
    <location>
        <begin position="214"/>
        <end position="242"/>
    </location>
</feature>
<dbReference type="SUPFAM" id="SSF81321">
    <property type="entry name" value="Family A G protein-coupled receptor-like"/>
    <property type="match status" value="1"/>
</dbReference>
<dbReference type="SMART" id="SM01381">
    <property type="entry name" value="7TM_GPCR_Srsx"/>
    <property type="match status" value="1"/>
</dbReference>
<dbReference type="Gene3D" id="1.20.1070.10">
    <property type="entry name" value="Rhodopsin 7-helix transmembrane proteins"/>
    <property type="match status" value="1"/>
</dbReference>
<dbReference type="PROSITE" id="PS50262">
    <property type="entry name" value="G_PROTEIN_RECEP_F1_2"/>
    <property type="match status" value="1"/>
</dbReference>
<dbReference type="RefSeq" id="XP_022087840.1">
    <property type="nucleotide sequence ID" value="XM_022232148.1"/>
</dbReference>